<proteinExistence type="predicted"/>
<reference evidence="2 3" key="1">
    <citation type="submission" date="2020-08" db="EMBL/GenBank/DDBJ databases">
        <authorList>
            <person name="Liu C."/>
            <person name="Sun Q."/>
        </authorList>
    </citation>
    <scope>NUCLEOTIDE SEQUENCE [LARGE SCALE GENOMIC DNA]</scope>
    <source>
        <strain evidence="2 3">NSJ-61</strain>
    </source>
</reference>
<name>A0A7G9GJ81_9FIRM</name>
<evidence type="ECO:0000313" key="2">
    <source>
        <dbReference type="EMBL" id="QNM10863.1"/>
    </source>
</evidence>
<protein>
    <recommendedName>
        <fullName evidence="4">Alternate-type signal peptide domain-containing protein</fullName>
    </recommendedName>
</protein>
<organism evidence="2 3">
    <name type="scientific">[Eubacterium] hominis</name>
    <dbReference type="NCBI Taxonomy" id="2764325"/>
    <lineage>
        <taxon>Bacteria</taxon>
        <taxon>Bacillati</taxon>
        <taxon>Bacillota</taxon>
        <taxon>Erysipelotrichia</taxon>
        <taxon>Erysipelotrichales</taxon>
        <taxon>Erysipelotrichaceae</taxon>
        <taxon>Amedibacillus</taxon>
    </lineage>
</organism>
<sequence>MKKSTLLSFVTAGAIVATSVGTYAAWDTLEATVGGTVNFGNPVTVSTDASAAYTTTTRALNTNPKATSIVNFKVVDENSLGTTLKLKGATTDASINDLVDISFAKEGTPDTAITEDTAFVKDATGNKYIVTVQPKTTISDEQLATLNNKDITVNVTATLE</sequence>
<keyword evidence="1" id="KW-0732">Signal</keyword>
<feature type="chain" id="PRO_5028932731" description="Alternate-type signal peptide domain-containing protein" evidence="1">
    <location>
        <begin position="25"/>
        <end position="160"/>
    </location>
</feature>
<dbReference type="KEGG" id="ehn:H9Q80_11275"/>
<dbReference type="AlphaFoldDB" id="A0A7G9GJ81"/>
<keyword evidence="3" id="KW-1185">Reference proteome</keyword>
<evidence type="ECO:0000256" key="1">
    <source>
        <dbReference type="SAM" id="SignalP"/>
    </source>
</evidence>
<dbReference type="RefSeq" id="WP_117454206.1">
    <property type="nucleotide sequence ID" value="NZ_CP060636.1"/>
</dbReference>
<feature type="signal peptide" evidence="1">
    <location>
        <begin position="1"/>
        <end position="24"/>
    </location>
</feature>
<dbReference type="Proteomes" id="UP000515856">
    <property type="component" value="Chromosome"/>
</dbReference>
<accession>A0A7G9GJ81</accession>
<evidence type="ECO:0008006" key="4">
    <source>
        <dbReference type="Google" id="ProtNLM"/>
    </source>
</evidence>
<gene>
    <name evidence="2" type="ORF">H9Q80_11275</name>
</gene>
<evidence type="ECO:0000313" key="3">
    <source>
        <dbReference type="Proteomes" id="UP000515856"/>
    </source>
</evidence>
<dbReference type="EMBL" id="CP060636">
    <property type="protein sequence ID" value="QNM10863.1"/>
    <property type="molecule type" value="Genomic_DNA"/>
</dbReference>